<evidence type="ECO:0000313" key="3">
    <source>
        <dbReference type="Proteomes" id="UP000235778"/>
    </source>
</evidence>
<name>A0A2N7BVN2_9VIBR</name>
<reference evidence="3" key="1">
    <citation type="submission" date="2016-07" db="EMBL/GenBank/DDBJ databases">
        <title>Nontailed viruses are major unrecognized killers of bacteria in the ocean.</title>
        <authorList>
            <person name="Kauffman K."/>
            <person name="Hussain F."/>
            <person name="Yang J."/>
            <person name="Arevalo P."/>
            <person name="Brown J."/>
            <person name="Cutler M."/>
            <person name="Kelly L."/>
            <person name="Polz M.F."/>
        </authorList>
    </citation>
    <scope>NUCLEOTIDE SEQUENCE [LARGE SCALE GENOMIC DNA]</scope>
    <source>
        <strain evidence="3">10N.286.55.C1</strain>
    </source>
</reference>
<dbReference type="AlphaFoldDB" id="A0A2N7BVN2"/>
<gene>
    <name evidence="2" type="ORF">BCV30_08200</name>
</gene>
<accession>A0A2N7BVN2</accession>
<keyword evidence="1" id="KW-0472">Membrane</keyword>
<comment type="caution">
    <text evidence="2">The sequence shown here is derived from an EMBL/GenBank/DDBJ whole genome shotgun (WGS) entry which is preliminary data.</text>
</comment>
<evidence type="ECO:0008006" key="4">
    <source>
        <dbReference type="Google" id="ProtNLM"/>
    </source>
</evidence>
<dbReference type="EMBL" id="MCSI01000118">
    <property type="protein sequence ID" value="PME64562.1"/>
    <property type="molecule type" value="Genomic_DNA"/>
</dbReference>
<evidence type="ECO:0000313" key="2">
    <source>
        <dbReference type="EMBL" id="PME64562.1"/>
    </source>
</evidence>
<keyword evidence="1" id="KW-1133">Transmembrane helix</keyword>
<feature type="transmembrane region" description="Helical" evidence="1">
    <location>
        <begin position="81"/>
        <end position="99"/>
    </location>
</feature>
<proteinExistence type="predicted"/>
<dbReference type="RefSeq" id="WP_102266017.1">
    <property type="nucleotide sequence ID" value="NZ_MCSH01000014.1"/>
</dbReference>
<organism evidence="2 3">
    <name type="scientific">Vibrio lentus</name>
    <dbReference type="NCBI Taxonomy" id="136468"/>
    <lineage>
        <taxon>Bacteria</taxon>
        <taxon>Pseudomonadati</taxon>
        <taxon>Pseudomonadota</taxon>
        <taxon>Gammaproteobacteria</taxon>
        <taxon>Vibrionales</taxon>
        <taxon>Vibrionaceae</taxon>
        <taxon>Vibrio</taxon>
    </lineage>
</organism>
<evidence type="ECO:0000256" key="1">
    <source>
        <dbReference type="SAM" id="Phobius"/>
    </source>
</evidence>
<protein>
    <recommendedName>
        <fullName evidence="4">DUF1240 domain-containing protein</fullName>
    </recommendedName>
</protein>
<keyword evidence="1" id="KW-0812">Transmembrane</keyword>
<sequence length="138" mass="16066">MNKEDTIKTNAWFLFFTLFLCYSIFIWPKVMADKGDVYFFSTASFSITIFFFTFLSPYFIYFNYNLLTGNANKDLSSKVSIFILALATLAPVYPSFMYYSDLDTLKTQHSEYYCGAEIKIGRSMPLLEKFSFNKQCGK</sequence>
<dbReference type="Proteomes" id="UP000235778">
    <property type="component" value="Unassembled WGS sequence"/>
</dbReference>
<feature type="transmembrane region" description="Helical" evidence="1">
    <location>
        <begin position="37"/>
        <end position="61"/>
    </location>
</feature>
<feature type="transmembrane region" description="Helical" evidence="1">
    <location>
        <begin position="12"/>
        <end position="30"/>
    </location>
</feature>